<evidence type="ECO:0000256" key="1">
    <source>
        <dbReference type="SAM" id="MobiDB-lite"/>
    </source>
</evidence>
<feature type="compositionally biased region" description="Basic and acidic residues" evidence="1">
    <location>
        <begin position="253"/>
        <end position="262"/>
    </location>
</feature>
<dbReference type="AlphaFoldDB" id="A0A0D0DRB3"/>
<feature type="region of interest" description="Disordered" evidence="1">
    <location>
        <begin position="1"/>
        <end position="68"/>
    </location>
</feature>
<feature type="compositionally biased region" description="Basic and acidic residues" evidence="1">
    <location>
        <begin position="38"/>
        <end position="49"/>
    </location>
</feature>
<proteinExistence type="predicted"/>
<sequence>MKRGFLNTDKARKAAEQAHAPPPEPDPPSPDLSALSKDNGKARAVHQDADVDPQPLSSATGTPNPEAEQALDDLGRMEMPYYPRSSPYYHRLPPVVQKMYGTKKRVTFREWPRDPKGKPILPLAEFKGRTTPNKLSWGATLFDFFTVRRIPGLNAITTMTGSKLLQVMENIGELGYAKAEVEWAATEQDPKVVRVADTQELIERYDLRVKLGIFDSYSMIDSVRESALKMSEYQVHNEHGEGDEDMEKEDEDKEKRKGKEGPTEGLAPHAEEDRTDDVSDSMDVDSQWSSMHSDEEMLEEDESVIPIPPPPEITSPFHPSHYPPPWPFIPFTVPGVPMPLQERIPFHLLPRTLYVHDPFNVLSVRRRKIIDTSWLSRPDIIRTYTLSSSPAVQEEIEKAIKDAEEMEEFKARTLIILRYTRTKQQIENHEPIIEVPLPPYQRRLTKVEESHLYISPVAKVGEGNHSVVYKAEWELPRDLLTTPDLCRTCMKESMKEEIQNLRKSGRWNRMMRAACWGPKGLTGDSTTQTEIDAMEDVNDLPILEKDGEIIEREITCIVSPDTHPIKILREMEEGKVWELFKKKNQNSPANAANQVIITFAQEEEVPLPKGSTSISAAPRVRINPKLAYQNPYNALCPHRTVTNVCPVPRTTRFTVAAKLSIQHDTHLAREAENYQSFPEHFFQYWSGYNFVPPIRDPVPVHALVPQFFGYYTPVLEHENKEASMDEEKEESDQKPNLSPILLLEHCGNPINPDTFSMDDQEECRSLLLRFHAAGWLHESVAARNILVQECSPTEFPTTWLTTETERSPSFRLIDFGRSRKYNKSEERMLEETAALRLFRLSY</sequence>
<reference evidence="2 3" key="1">
    <citation type="submission" date="2014-04" db="EMBL/GenBank/DDBJ databases">
        <authorList>
            <consortium name="DOE Joint Genome Institute"/>
            <person name="Kuo A."/>
            <person name="Kohler A."/>
            <person name="Jargeat P."/>
            <person name="Nagy L.G."/>
            <person name="Floudas D."/>
            <person name="Copeland A."/>
            <person name="Barry K.W."/>
            <person name="Cichocki N."/>
            <person name="Veneault-Fourrey C."/>
            <person name="LaButti K."/>
            <person name="Lindquist E.A."/>
            <person name="Lipzen A."/>
            <person name="Lundell T."/>
            <person name="Morin E."/>
            <person name="Murat C."/>
            <person name="Sun H."/>
            <person name="Tunlid A."/>
            <person name="Henrissat B."/>
            <person name="Grigoriev I.V."/>
            <person name="Hibbett D.S."/>
            <person name="Martin F."/>
            <person name="Nordberg H.P."/>
            <person name="Cantor M.N."/>
            <person name="Hua S.X."/>
        </authorList>
    </citation>
    <scope>NUCLEOTIDE SEQUENCE [LARGE SCALE GENOMIC DNA]</scope>
    <source>
        <strain evidence="2 3">Ve08.2h10</strain>
    </source>
</reference>
<accession>A0A0D0DRB3</accession>
<feature type="compositionally biased region" description="Acidic residues" evidence="1">
    <location>
        <begin position="273"/>
        <end position="283"/>
    </location>
</feature>
<feature type="compositionally biased region" description="Pro residues" evidence="1">
    <location>
        <begin position="20"/>
        <end position="30"/>
    </location>
</feature>
<reference evidence="3" key="2">
    <citation type="submission" date="2015-01" db="EMBL/GenBank/DDBJ databases">
        <title>Evolutionary Origins and Diversification of the Mycorrhizal Mutualists.</title>
        <authorList>
            <consortium name="DOE Joint Genome Institute"/>
            <consortium name="Mycorrhizal Genomics Consortium"/>
            <person name="Kohler A."/>
            <person name="Kuo A."/>
            <person name="Nagy L.G."/>
            <person name="Floudas D."/>
            <person name="Copeland A."/>
            <person name="Barry K.W."/>
            <person name="Cichocki N."/>
            <person name="Veneault-Fourrey C."/>
            <person name="LaButti K."/>
            <person name="Lindquist E.A."/>
            <person name="Lipzen A."/>
            <person name="Lundell T."/>
            <person name="Morin E."/>
            <person name="Murat C."/>
            <person name="Riley R."/>
            <person name="Ohm R."/>
            <person name="Sun H."/>
            <person name="Tunlid A."/>
            <person name="Henrissat B."/>
            <person name="Grigoriev I.V."/>
            <person name="Hibbett D.S."/>
            <person name="Martin F."/>
        </authorList>
    </citation>
    <scope>NUCLEOTIDE SEQUENCE [LARGE SCALE GENOMIC DNA]</scope>
    <source>
        <strain evidence="3">Ve08.2h10</strain>
    </source>
</reference>
<dbReference type="InParanoid" id="A0A0D0DRB3"/>
<evidence type="ECO:0000313" key="2">
    <source>
        <dbReference type="EMBL" id="KIK82200.1"/>
    </source>
</evidence>
<organism evidence="2 3">
    <name type="scientific">Paxillus rubicundulus Ve08.2h10</name>
    <dbReference type="NCBI Taxonomy" id="930991"/>
    <lineage>
        <taxon>Eukaryota</taxon>
        <taxon>Fungi</taxon>
        <taxon>Dikarya</taxon>
        <taxon>Basidiomycota</taxon>
        <taxon>Agaricomycotina</taxon>
        <taxon>Agaricomycetes</taxon>
        <taxon>Agaricomycetidae</taxon>
        <taxon>Boletales</taxon>
        <taxon>Paxilineae</taxon>
        <taxon>Paxillaceae</taxon>
        <taxon>Paxillus</taxon>
    </lineage>
</organism>
<gene>
    <name evidence="2" type="ORF">PAXRUDRAFT_725815</name>
</gene>
<dbReference type="HOGENOM" id="CLU_013665_0_0_1"/>
<feature type="compositionally biased region" description="Acidic residues" evidence="1">
    <location>
        <begin position="241"/>
        <end position="252"/>
    </location>
</feature>
<dbReference type="STRING" id="930991.A0A0D0DRB3"/>
<dbReference type="EMBL" id="KN825662">
    <property type="protein sequence ID" value="KIK82200.1"/>
    <property type="molecule type" value="Genomic_DNA"/>
</dbReference>
<protein>
    <recommendedName>
        <fullName evidence="4">Protein kinase domain-containing protein</fullName>
    </recommendedName>
</protein>
<evidence type="ECO:0008006" key="4">
    <source>
        <dbReference type="Google" id="ProtNLM"/>
    </source>
</evidence>
<name>A0A0D0DRB3_9AGAM</name>
<dbReference type="Proteomes" id="UP000054538">
    <property type="component" value="Unassembled WGS sequence"/>
</dbReference>
<feature type="region of interest" description="Disordered" evidence="1">
    <location>
        <begin position="236"/>
        <end position="294"/>
    </location>
</feature>
<evidence type="ECO:0000313" key="3">
    <source>
        <dbReference type="Proteomes" id="UP000054538"/>
    </source>
</evidence>
<keyword evidence="3" id="KW-1185">Reference proteome</keyword>
<dbReference type="OrthoDB" id="5327923at2759"/>